<name>A0A6P6RPE4_9EIME</name>
<evidence type="ECO:0000256" key="3">
    <source>
        <dbReference type="ARBA" id="ARBA00023274"/>
    </source>
</evidence>
<keyword evidence="2" id="KW-0689">Ribosomal protein</keyword>
<dbReference type="SMART" id="SM00649">
    <property type="entry name" value="RL11"/>
    <property type="match status" value="1"/>
</dbReference>
<dbReference type="Pfam" id="PF03946">
    <property type="entry name" value="Ribosomal_L11_N"/>
    <property type="match status" value="1"/>
</dbReference>
<keyword evidence="3" id="KW-0687">Ribonucleoprotein</keyword>
<gene>
    <name evidence="6" type="primary">LOC113146432</name>
</gene>
<evidence type="ECO:0000256" key="1">
    <source>
        <dbReference type="ARBA" id="ARBA00010537"/>
    </source>
</evidence>
<dbReference type="GO" id="GO:0006412">
    <property type="term" value="P:translation"/>
    <property type="evidence" value="ECO:0007669"/>
    <property type="project" value="InterPro"/>
</dbReference>
<accession>A0A6P6RPE4</accession>
<feature type="non-terminal residue" evidence="6">
    <location>
        <position position="1"/>
    </location>
</feature>
<protein>
    <submittedName>
        <fullName evidence="6">Uncharacterized protein LOC113146432</fullName>
    </submittedName>
</protein>
<feature type="domain" description="Large ribosomal subunit protein uL11 N-terminal" evidence="4">
    <location>
        <begin position="8"/>
        <end position="59"/>
    </location>
</feature>
<dbReference type="GO" id="GO:0070180">
    <property type="term" value="F:large ribosomal subunit rRNA binding"/>
    <property type="evidence" value="ECO:0007669"/>
    <property type="project" value="TreeGrafter"/>
</dbReference>
<dbReference type="GO" id="GO:0015934">
    <property type="term" value="C:large ribosomal subunit"/>
    <property type="evidence" value="ECO:0007669"/>
    <property type="project" value="TreeGrafter"/>
</dbReference>
<evidence type="ECO:0000259" key="4">
    <source>
        <dbReference type="Pfam" id="PF03946"/>
    </source>
</evidence>
<dbReference type="GO" id="GO:0003735">
    <property type="term" value="F:structural constituent of ribosome"/>
    <property type="evidence" value="ECO:0007669"/>
    <property type="project" value="InterPro"/>
</dbReference>
<dbReference type="HAMAP" id="MF_00736">
    <property type="entry name" value="Ribosomal_uL11"/>
    <property type="match status" value="1"/>
</dbReference>
<dbReference type="OrthoDB" id="1091498at2759"/>
<comment type="similarity">
    <text evidence="1">Belongs to the universal ribosomal protein uL11 family.</text>
</comment>
<dbReference type="GeneID" id="113146432"/>
<proteinExistence type="inferred from homology"/>
<evidence type="ECO:0000313" key="6">
    <source>
        <dbReference type="RefSeq" id="XP_026189598.1"/>
    </source>
</evidence>
<keyword evidence="5" id="KW-1185">Reference proteome</keyword>
<dbReference type="Proteomes" id="UP000515125">
    <property type="component" value="Unplaced"/>
</dbReference>
<dbReference type="RefSeq" id="XP_026189598.1">
    <property type="nucleotide sequence ID" value="XM_026333813.1"/>
</dbReference>
<dbReference type="AlphaFoldDB" id="A0A6P6RPE4"/>
<dbReference type="InterPro" id="IPR036796">
    <property type="entry name" value="Ribosomal_uL11_N_sf"/>
</dbReference>
<dbReference type="SUPFAM" id="SSF54747">
    <property type="entry name" value="Ribosomal L11/L12e N-terminal domain"/>
    <property type="match status" value="1"/>
</dbReference>
<dbReference type="Gene3D" id="3.30.1550.10">
    <property type="entry name" value="Ribosomal protein L11/L12, N-terminal domain"/>
    <property type="match status" value="1"/>
</dbReference>
<evidence type="ECO:0000313" key="5">
    <source>
        <dbReference type="Proteomes" id="UP000515125"/>
    </source>
</evidence>
<dbReference type="PANTHER" id="PTHR11661:SF1">
    <property type="entry name" value="LARGE RIBOSOMAL SUBUNIT PROTEIN UL11M"/>
    <property type="match status" value="1"/>
</dbReference>
<organism evidence="5 6">
    <name type="scientific">Cyclospora cayetanensis</name>
    <dbReference type="NCBI Taxonomy" id="88456"/>
    <lineage>
        <taxon>Eukaryota</taxon>
        <taxon>Sar</taxon>
        <taxon>Alveolata</taxon>
        <taxon>Apicomplexa</taxon>
        <taxon>Conoidasida</taxon>
        <taxon>Coccidia</taxon>
        <taxon>Eucoccidiorida</taxon>
        <taxon>Eimeriorina</taxon>
        <taxon>Eimeriidae</taxon>
        <taxon>Cyclospora</taxon>
    </lineage>
</organism>
<dbReference type="InterPro" id="IPR020784">
    <property type="entry name" value="Ribosomal_uL11_N"/>
</dbReference>
<sequence length="127" mass="14610">YMKKLIKLKLNLIAGKATPNPPIGPILGQYGININAFCKEYNNRTQKYLGLKIPVSIIFSDPKKLTINLHIPSLSFLILFFSNKNFITINNLKKILYLKKKEFYPISTKKCIYMIKGTLKSMNINIK</sequence>
<reference evidence="6" key="1">
    <citation type="submission" date="2025-08" db="UniProtKB">
        <authorList>
            <consortium name="RefSeq"/>
        </authorList>
    </citation>
    <scope>IDENTIFICATION</scope>
</reference>
<dbReference type="InterPro" id="IPR000911">
    <property type="entry name" value="Ribosomal_uL11"/>
</dbReference>
<evidence type="ECO:0000256" key="2">
    <source>
        <dbReference type="ARBA" id="ARBA00022980"/>
    </source>
</evidence>
<dbReference type="PANTHER" id="PTHR11661">
    <property type="entry name" value="60S RIBOSOMAL PROTEIN L12"/>
    <property type="match status" value="1"/>
</dbReference>